<dbReference type="EMBL" id="VYZN01000072">
    <property type="protein sequence ID" value="KAE9524126.1"/>
    <property type="molecule type" value="Genomic_DNA"/>
</dbReference>
<accession>A0A6G0T0G2</accession>
<evidence type="ECO:0000256" key="1">
    <source>
        <dbReference type="SAM" id="MobiDB-lite"/>
    </source>
</evidence>
<evidence type="ECO:0000313" key="2">
    <source>
        <dbReference type="EMBL" id="KAE9524126.1"/>
    </source>
</evidence>
<dbReference type="PANTHER" id="PTHR47272:SF2">
    <property type="entry name" value="PIGGYBAC TRANSPOSABLE ELEMENT-DERIVED PROTEIN 3-LIKE"/>
    <property type="match status" value="1"/>
</dbReference>
<reference evidence="2 3" key="1">
    <citation type="submission" date="2019-08" db="EMBL/GenBank/DDBJ databases">
        <title>The genome of the soybean aphid Biotype 1, its phylome, world population structure and adaptation to the North American continent.</title>
        <authorList>
            <person name="Giordano R."/>
            <person name="Donthu R.K."/>
            <person name="Hernandez A.G."/>
            <person name="Wright C.L."/>
            <person name="Zimin A.V."/>
        </authorList>
    </citation>
    <scope>NUCLEOTIDE SEQUENCE [LARGE SCALE GENOMIC DNA]</scope>
    <source>
        <tissue evidence="2">Whole aphids</tissue>
    </source>
</reference>
<dbReference type="OrthoDB" id="6629809at2759"/>
<feature type="region of interest" description="Disordered" evidence="1">
    <location>
        <begin position="144"/>
        <end position="179"/>
    </location>
</feature>
<proteinExistence type="predicted"/>
<gene>
    <name evidence="2" type="ORF">AGLY_015491</name>
</gene>
<organism evidence="2 3">
    <name type="scientific">Aphis glycines</name>
    <name type="common">Soybean aphid</name>
    <dbReference type="NCBI Taxonomy" id="307491"/>
    <lineage>
        <taxon>Eukaryota</taxon>
        <taxon>Metazoa</taxon>
        <taxon>Ecdysozoa</taxon>
        <taxon>Arthropoda</taxon>
        <taxon>Hexapoda</taxon>
        <taxon>Insecta</taxon>
        <taxon>Pterygota</taxon>
        <taxon>Neoptera</taxon>
        <taxon>Paraneoptera</taxon>
        <taxon>Hemiptera</taxon>
        <taxon>Sternorrhyncha</taxon>
        <taxon>Aphidomorpha</taxon>
        <taxon>Aphidoidea</taxon>
        <taxon>Aphididae</taxon>
        <taxon>Aphidini</taxon>
        <taxon>Aphis</taxon>
        <taxon>Aphis</taxon>
    </lineage>
</organism>
<sequence>MANKLKPHEIYVLLDGYNSELDTLDDSDDEQVPNELHKMKIFAASTILVDRFSKPPFMDDKVLASIGKGATHEIRNDKNTIALLKWYNSKSVHMASNFIASGNVDYVERWDKKSKKYDTVERPEKKQMDILHFKMRLAGNLINLGRSDNIKRPRGRPTSASTPSPSPPSKKKTAKESKP</sequence>
<evidence type="ECO:0008006" key="4">
    <source>
        <dbReference type="Google" id="ProtNLM"/>
    </source>
</evidence>
<keyword evidence="3" id="KW-1185">Reference proteome</keyword>
<evidence type="ECO:0000313" key="3">
    <source>
        <dbReference type="Proteomes" id="UP000475862"/>
    </source>
</evidence>
<dbReference type="AlphaFoldDB" id="A0A6G0T0G2"/>
<dbReference type="Proteomes" id="UP000475862">
    <property type="component" value="Unassembled WGS sequence"/>
</dbReference>
<comment type="caution">
    <text evidence="2">The sequence shown here is derived from an EMBL/GenBank/DDBJ whole genome shotgun (WGS) entry which is preliminary data.</text>
</comment>
<protein>
    <recommendedName>
        <fullName evidence="4">PiggyBac transposable element-derived protein domain-containing protein</fullName>
    </recommendedName>
</protein>
<name>A0A6G0T0G2_APHGL</name>
<dbReference type="PANTHER" id="PTHR47272">
    <property type="entry name" value="DDE_TNP_1_7 DOMAIN-CONTAINING PROTEIN"/>
    <property type="match status" value="1"/>
</dbReference>